<dbReference type="CDD" id="cd06261">
    <property type="entry name" value="TM_PBP2"/>
    <property type="match status" value="1"/>
</dbReference>
<evidence type="ECO:0000256" key="8">
    <source>
        <dbReference type="SAM" id="MobiDB-lite"/>
    </source>
</evidence>
<protein>
    <submittedName>
        <fullName evidence="10">NitT/TauT family transport system permease protein</fullName>
    </submittedName>
</protein>
<dbReference type="GeneID" id="97368311"/>
<dbReference type="Pfam" id="PF00528">
    <property type="entry name" value="BPD_transp_1"/>
    <property type="match status" value="1"/>
</dbReference>
<evidence type="ECO:0000259" key="9">
    <source>
        <dbReference type="PROSITE" id="PS50928"/>
    </source>
</evidence>
<evidence type="ECO:0000256" key="4">
    <source>
        <dbReference type="ARBA" id="ARBA00022692"/>
    </source>
</evidence>
<comment type="caution">
    <text evidence="10">The sequence shown here is derived from an EMBL/GenBank/DDBJ whole genome shotgun (WGS) entry which is preliminary data.</text>
</comment>
<name>A0ABY1MWQ8_9ACTN</name>
<evidence type="ECO:0000256" key="1">
    <source>
        <dbReference type="ARBA" id="ARBA00004651"/>
    </source>
</evidence>
<feature type="transmembrane region" description="Helical" evidence="7">
    <location>
        <begin position="104"/>
        <end position="126"/>
    </location>
</feature>
<feature type="transmembrane region" description="Helical" evidence="7">
    <location>
        <begin position="43"/>
        <end position="64"/>
    </location>
</feature>
<feature type="domain" description="ABC transmembrane type-1" evidence="9">
    <location>
        <begin position="100"/>
        <end position="280"/>
    </location>
</feature>
<feature type="region of interest" description="Disordered" evidence="8">
    <location>
        <begin position="1"/>
        <end position="39"/>
    </location>
</feature>
<dbReference type="Proteomes" id="UP000315460">
    <property type="component" value="Unassembled WGS sequence"/>
</dbReference>
<keyword evidence="4 7" id="KW-0812">Transmembrane</keyword>
<evidence type="ECO:0000256" key="7">
    <source>
        <dbReference type="RuleBase" id="RU363032"/>
    </source>
</evidence>
<proteinExistence type="inferred from homology"/>
<comment type="subcellular location">
    <subcellularLocation>
        <location evidence="1 7">Cell membrane</location>
        <topology evidence="1 7">Multi-pass membrane protein</topology>
    </subcellularLocation>
</comment>
<dbReference type="PANTHER" id="PTHR30151">
    <property type="entry name" value="ALKANE SULFONATE ABC TRANSPORTER-RELATED, MEMBRANE SUBUNIT"/>
    <property type="match status" value="1"/>
</dbReference>
<accession>A0ABY1MWQ8</accession>
<feature type="transmembrane region" description="Helical" evidence="7">
    <location>
        <begin position="262"/>
        <end position="284"/>
    </location>
</feature>
<comment type="similarity">
    <text evidence="7">Belongs to the binding-protein-dependent transport system permease family.</text>
</comment>
<dbReference type="PANTHER" id="PTHR30151:SF25">
    <property type="entry name" value="TAURINE TRANSPORT SYSTEM PERMEASE PROTEIN TAUC"/>
    <property type="match status" value="1"/>
</dbReference>
<dbReference type="InterPro" id="IPR000515">
    <property type="entry name" value="MetI-like"/>
</dbReference>
<feature type="transmembrane region" description="Helical" evidence="7">
    <location>
        <begin position="166"/>
        <end position="189"/>
    </location>
</feature>
<sequence>MTRTDSTPDPATDPVSADAVVADPSAPGSRRGRRAAGAGPSGLLTRWAAGLLGLLIGLGVWTLLTSGLVTDDPVIGGMSPAETWSGFGDLLDRGVLLSDAAVSLYRLVAGLAVAAFLGVPLGLWLGLRRTAEAVAGPLVQFLRMISPLSWAPVAIAVFGIGNEPVIFLVAAAAVWPIMLSTSAGVTAMDPGYLDVARTMGASGWERLTRVVIPAVRPAILGGIRLALGTAWIVLVPAEMLGVRSGLGYQILNARDQLAYDQVMAVILVIGILGFALDGLSRLLLRDRAAR</sequence>
<dbReference type="RefSeq" id="WP_333933170.1">
    <property type="nucleotide sequence ID" value="NZ_BAAAQH010000004.1"/>
</dbReference>
<dbReference type="InterPro" id="IPR035906">
    <property type="entry name" value="MetI-like_sf"/>
</dbReference>
<keyword evidence="3" id="KW-1003">Cell membrane</keyword>
<dbReference type="Gene3D" id="1.10.3720.10">
    <property type="entry name" value="MetI-like"/>
    <property type="match status" value="1"/>
</dbReference>
<evidence type="ECO:0000313" key="10">
    <source>
        <dbReference type="EMBL" id="SMO39741.1"/>
    </source>
</evidence>
<feature type="transmembrane region" description="Helical" evidence="7">
    <location>
        <begin position="210"/>
        <end position="234"/>
    </location>
</feature>
<dbReference type="SUPFAM" id="SSF161098">
    <property type="entry name" value="MetI-like"/>
    <property type="match status" value="1"/>
</dbReference>
<reference evidence="10 11" key="1">
    <citation type="submission" date="2017-05" db="EMBL/GenBank/DDBJ databases">
        <authorList>
            <person name="Varghese N."/>
            <person name="Submissions S."/>
        </authorList>
    </citation>
    <scope>NUCLEOTIDE SEQUENCE [LARGE SCALE GENOMIC DNA]</scope>
    <source>
        <strain evidence="10 11">DSM 45139</strain>
    </source>
</reference>
<keyword evidence="5 7" id="KW-1133">Transmembrane helix</keyword>
<evidence type="ECO:0000256" key="3">
    <source>
        <dbReference type="ARBA" id="ARBA00022475"/>
    </source>
</evidence>
<evidence type="ECO:0000313" key="11">
    <source>
        <dbReference type="Proteomes" id="UP000315460"/>
    </source>
</evidence>
<keyword evidence="6 7" id="KW-0472">Membrane</keyword>
<evidence type="ECO:0000256" key="2">
    <source>
        <dbReference type="ARBA" id="ARBA00022448"/>
    </source>
</evidence>
<organism evidence="10 11">
    <name type="scientific">Dietzia kunjamensis subsp. schimae</name>
    <dbReference type="NCBI Taxonomy" id="498198"/>
    <lineage>
        <taxon>Bacteria</taxon>
        <taxon>Bacillati</taxon>
        <taxon>Actinomycetota</taxon>
        <taxon>Actinomycetes</taxon>
        <taxon>Mycobacteriales</taxon>
        <taxon>Dietziaceae</taxon>
        <taxon>Dietzia</taxon>
    </lineage>
</organism>
<dbReference type="EMBL" id="FXTG01000001">
    <property type="protein sequence ID" value="SMO39741.1"/>
    <property type="molecule type" value="Genomic_DNA"/>
</dbReference>
<evidence type="ECO:0000256" key="6">
    <source>
        <dbReference type="ARBA" id="ARBA00023136"/>
    </source>
</evidence>
<dbReference type="PROSITE" id="PS50928">
    <property type="entry name" value="ABC_TM1"/>
    <property type="match status" value="1"/>
</dbReference>
<feature type="transmembrane region" description="Helical" evidence="7">
    <location>
        <begin position="138"/>
        <end position="160"/>
    </location>
</feature>
<keyword evidence="11" id="KW-1185">Reference proteome</keyword>
<gene>
    <name evidence="10" type="ORF">SAMN06265174_101411</name>
</gene>
<keyword evidence="2 7" id="KW-0813">Transport</keyword>
<evidence type="ECO:0000256" key="5">
    <source>
        <dbReference type="ARBA" id="ARBA00022989"/>
    </source>
</evidence>
<feature type="compositionally biased region" description="Low complexity" evidence="8">
    <location>
        <begin position="7"/>
        <end position="39"/>
    </location>
</feature>